<dbReference type="Gene3D" id="3.30.830.10">
    <property type="entry name" value="Metalloenzyme, LuxS/M16 peptidase-like"/>
    <property type="match status" value="1"/>
</dbReference>
<dbReference type="Proteomes" id="UP001302812">
    <property type="component" value="Unassembled WGS sequence"/>
</dbReference>
<dbReference type="RefSeq" id="XP_064664570.1">
    <property type="nucleotide sequence ID" value="XM_064813315.1"/>
</dbReference>
<dbReference type="InterPro" id="IPR054734">
    <property type="entry name" value="PqqF-like_C_4"/>
</dbReference>
<evidence type="ECO:0000313" key="3">
    <source>
        <dbReference type="EMBL" id="KAK4107000.1"/>
    </source>
</evidence>
<accession>A0AAN6QF20</accession>
<keyword evidence="1" id="KW-0479">Metal-binding</keyword>
<evidence type="ECO:0000313" key="4">
    <source>
        <dbReference type="Proteomes" id="UP001302812"/>
    </source>
</evidence>
<dbReference type="GO" id="GO:0043171">
    <property type="term" value="P:peptide catabolic process"/>
    <property type="evidence" value="ECO:0007669"/>
    <property type="project" value="TreeGrafter"/>
</dbReference>
<dbReference type="GO" id="GO:0051603">
    <property type="term" value="P:proteolysis involved in protein catabolic process"/>
    <property type="evidence" value="ECO:0007669"/>
    <property type="project" value="TreeGrafter"/>
</dbReference>
<dbReference type="SUPFAM" id="SSF63411">
    <property type="entry name" value="LuxS/MPP-like metallohydrolase"/>
    <property type="match status" value="1"/>
</dbReference>
<sequence>MHMEILIHGNLYKEDALKLTDMIESTLKPRVLPQQQWRVRRGLLLPPGSNYVWKKTLKDPANVNHCIQYYLHAGDRGDYNVRAKTLLLDQIVDEPCFNQLRTKEQLGYIVYSGAWTSITQYGFYFVIQSEKKAPYLETRIEEFLKTVATTLEEMSEAEFESNKRSVIDKRLERLKYMEQESNRHWSHIHTEHYTFDNAQRDAAAIKPLTKADMIEYFNHYIHPCPPSRAKIAVYLEAQAKRRHIDRADIGT</sequence>
<evidence type="ECO:0000256" key="1">
    <source>
        <dbReference type="ARBA" id="ARBA00022723"/>
    </source>
</evidence>
<keyword evidence="4" id="KW-1185">Reference proteome</keyword>
<dbReference type="PANTHER" id="PTHR43690:SF18">
    <property type="entry name" value="INSULIN-DEGRADING ENZYME-RELATED"/>
    <property type="match status" value="1"/>
</dbReference>
<gene>
    <name evidence="3" type="ORF">N656DRAFT_764192</name>
</gene>
<evidence type="ECO:0000259" key="2">
    <source>
        <dbReference type="Pfam" id="PF22456"/>
    </source>
</evidence>
<dbReference type="GO" id="GO:0004222">
    <property type="term" value="F:metalloendopeptidase activity"/>
    <property type="evidence" value="ECO:0007669"/>
    <property type="project" value="TreeGrafter"/>
</dbReference>
<dbReference type="InterPro" id="IPR050626">
    <property type="entry name" value="Peptidase_M16"/>
</dbReference>
<dbReference type="EMBL" id="MU853388">
    <property type="protein sequence ID" value="KAK4107000.1"/>
    <property type="molecule type" value="Genomic_DNA"/>
</dbReference>
<dbReference type="GeneID" id="89937440"/>
<reference evidence="3" key="1">
    <citation type="journal article" date="2023" name="Mol. Phylogenet. Evol.">
        <title>Genome-scale phylogeny and comparative genomics of the fungal order Sordariales.</title>
        <authorList>
            <person name="Hensen N."/>
            <person name="Bonometti L."/>
            <person name="Westerberg I."/>
            <person name="Brannstrom I.O."/>
            <person name="Guillou S."/>
            <person name="Cros-Aarteil S."/>
            <person name="Calhoun S."/>
            <person name="Haridas S."/>
            <person name="Kuo A."/>
            <person name="Mondo S."/>
            <person name="Pangilinan J."/>
            <person name="Riley R."/>
            <person name="LaButti K."/>
            <person name="Andreopoulos B."/>
            <person name="Lipzen A."/>
            <person name="Chen C."/>
            <person name="Yan M."/>
            <person name="Daum C."/>
            <person name="Ng V."/>
            <person name="Clum A."/>
            <person name="Steindorff A."/>
            <person name="Ohm R.A."/>
            <person name="Martin F."/>
            <person name="Silar P."/>
            <person name="Natvig D.O."/>
            <person name="Lalanne C."/>
            <person name="Gautier V."/>
            <person name="Ament-Velasquez S.L."/>
            <person name="Kruys A."/>
            <person name="Hutchinson M.I."/>
            <person name="Powell A.J."/>
            <person name="Barry K."/>
            <person name="Miller A.N."/>
            <person name="Grigoriev I.V."/>
            <person name="Debuchy R."/>
            <person name="Gladieux P."/>
            <person name="Hiltunen Thoren M."/>
            <person name="Johannesson H."/>
        </authorList>
    </citation>
    <scope>NUCLEOTIDE SEQUENCE</scope>
    <source>
        <strain evidence="3">CBS 508.74</strain>
    </source>
</reference>
<organism evidence="3 4">
    <name type="scientific">Canariomyces notabilis</name>
    <dbReference type="NCBI Taxonomy" id="2074819"/>
    <lineage>
        <taxon>Eukaryota</taxon>
        <taxon>Fungi</taxon>
        <taxon>Dikarya</taxon>
        <taxon>Ascomycota</taxon>
        <taxon>Pezizomycotina</taxon>
        <taxon>Sordariomycetes</taxon>
        <taxon>Sordariomycetidae</taxon>
        <taxon>Sordariales</taxon>
        <taxon>Chaetomiaceae</taxon>
        <taxon>Canariomyces</taxon>
    </lineage>
</organism>
<feature type="non-terminal residue" evidence="3">
    <location>
        <position position="251"/>
    </location>
</feature>
<dbReference type="GO" id="GO:0005829">
    <property type="term" value="C:cytosol"/>
    <property type="evidence" value="ECO:0007669"/>
    <property type="project" value="TreeGrafter"/>
</dbReference>
<dbReference type="AlphaFoldDB" id="A0AAN6QF20"/>
<protein>
    <recommendedName>
        <fullName evidence="2">Coenzyme PQQ synthesis protein F-like C-terminal lobe domain-containing protein</fullName>
    </recommendedName>
</protein>
<dbReference type="GO" id="GO:0005739">
    <property type="term" value="C:mitochondrion"/>
    <property type="evidence" value="ECO:0007669"/>
    <property type="project" value="TreeGrafter"/>
</dbReference>
<feature type="domain" description="Coenzyme PQQ synthesis protein F-like C-terminal lobe" evidence="2">
    <location>
        <begin position="87"/>
        <end position="185"/>
    </location>
</feature>
<reference evidence="3" key="2">
    <citation type="submission" date="2023-05" db="EMBL/GenBank/DDBJ databases">
        <authorList>
            <consortium name="Lawrence Berkeley National Laboratory"/>
            <person name="Steindorff A."/>
            <person name="Hensen N."/>
            <person name="Bonometti L."/>
            <person name="Westerberg I."/>
            <person name="Brannstrom I.O."/>
            <person name="Guillou S."/>
            <person name="Cros-Aarteil S."/>
            <person name="Calhoun S."/>
            <person name="Haridas S."/>
            <person name="Kuo A."/>
            <person name="Mondo S."/>
            <person name="Pangilinan J."/>
            <person name="Riley R."/>
            <person name="Labutti K."/>
            <person name="Andreopoulos B."/>
            <person name="Lipzen A."/>
            <person name="Chen C."/>
            <person name="Yanf M."/>
            <person name="Daum C."/>
            <person name="Ng V."/>
            <person name="Clum A."/>
            <person name="Ohm R."/>
            <person name="Martin F."/>
            <person name="Silar P."/>
            <person name="Natvig D."/>
            <person name="Lalanne C."/>
            <person name="Gautier V."/>
            <person name="Ament-Velasquez S.L."/>
            <person name="Kruys A."/>
            <person name="Hutchinson M.I."/>
            <person name="Powell A.J."/>
            <person name="Barry K."/>
            <person name="Miller A.N."/>
            <person name="Grigoriev I.V."/>
            <person name="Debuchy R."/>
            <person name="Gladieux P."/>
            <person name="Thoren M.H."/>
            <person name="Johannesson H."/>
        </authorList>
    </citation>
    <scope>NUCLEOTIDE SEQUENCE</scope>
    <source>
        <strain evidence="3">CBS 508.74</strain>
    </source>
</reference>
<dbReference type="PANTHER" id="PTHR43690">
    <property type="entry name" value="NARDILYSIN"/>
    <property type="match status" value="1"/>
</dbReference>
<comment type="caution">
    <text evidence="3">The sequence shown here is derived from an EMBL/GenBank/DDBJ whole genome shotgun (WGS) entry which is preliminary data.</text>
</comment>
<proteinExistence type="predicted"/>
<dbReference type="Pfam" id="PF22456">
    <property type="entry name" value="PqqF-like_C_4"/>
    <property type="match status" value="1"/>
</dbReference>
<dbReference type="GO" id="GO:0046872">
    <property type="term" value="F:metal ion binding"/>
    <property type="evidence" value="ECO:0007669"/>
    <property type="project" value="UniProtKB-KW"/>
</dbReference>
<dbReference type="InterPro" id="IPR011249">
    <property type="entry name" value="Metalloenz_LuxS/M16"/>
</dbReference>
<name>A0AAN6QF20_9PEZI</name>